<feature type="transmembrane region" description="Helical" evidence="5">
    <location>
        <begin position="241"/>
        <end position="265"/>
    </location>
</feature>
<comment type="similarity">
    <text evidence="5">Belongs to the binding-protein-dependent transport system permease family.</text>
</comment>
<dbReference type="SUPFAM" id="SSF161098">
    <property type="entry name" value="MetI-like"/>
    <property type="match status" value="1"/>
</dbReference>
<evidence type="ECO:0000256" key="1">
    <source>
        <dbReference type="ARBA" id="ARBA00004141"/>
    </source>
</evidence>
<dbReference type="Pfam" id="PF00528">
    <property type="entry name" value="BPD_transp_1"/>
    <property type="match status" value="1"/>
</dbReference>
<dbReference type="PROSITE" id="PS50928">
    <property type="entry name" value="ABC_TM1"/>
    <property type="match status" value="1"/>
</dbReference>
<accession>A0A832WJD2</accession>
<feature type="transmembrane region" description="Helical" evidence="5">
    <location>
        <begin position="181"/>
        <end position="202"/>
    </location>
</feature>
<evidence type="ECO:0000256" key="3">
    <source>
        <dbReference type="ARBA" id="ARBA00022989"/>
    </source>
</evidence>
<dbReference type="OMA" id="QMFPIAV"/>
<dbReference type="InterPro" id="IPR035906">
    <property type="entry name" value="MetI-like_sf"/>
</dbReference>
<feature type="transmembrane region" description="Helical" evidence="5">
    <location>
        <begin position="9"/>
        <end position="30"/>
    </location>
</feature>
<evidence type="ECO:0000313" key="7">
    <source>
        <dbReference type="EMBL" id="HII60229.1"/>
    </source>
</evidence>
<dbReference type="Proteomes" id="UP000617544">
    <property type="component" value="Unassembled WGS sequence"/>
</dbReference>
<keyword evidence="2 5" id="KW-0812">Transmembrane</keyword>
<feature type="domain" description="ABC transmembrane type-1" evidence="6">
    <location>
        <begin position="68"/>
        <end position="260"/>
    </location>
</feature>
<dbReference type="EMBL" id="DUJN01000002">
    <property type="protein sequence ID" value="HII60229.1"/>
    <property type="molecule type" value="Genomic_DNA"/>
</dbReference>
<sequence length="275" mass="30683">MRRISPTRFLLYIVLIFLAAWYLLPIWSAITTSTKTGEQVALTTPVQFVFPPTFDPYREAFRELKRPILNSLIFTTFATIFSTILGSIAGFTIAKLVRGRVSRQLLALISFGIFLPYQSILIPLVKIISSLGLYNRILGLILTHTAYGIPITTLLFTNYYYEIPDELVEAAKIDGADPWKIYTKVILPLSKAPFVVTGIYQFTNIWNDYLFGVVLTRGEEAMPATVKLANLKGSFVANWNIQMAGALIVALPTLLIMIALGKYLIRGYTSGALKG</sequence>
<dbReference type="GeneID" id="1443538"/>
<keyword evidence="4 5" id="KW-0472">Membrane</keyword>
<dbReference type="InterPro" id="IPR000515">
    <property type="entry name" value="MetI-like"/>
</dbReference>
<dbReference type="AlphaFoldDB" id="A0A832WJD2"/>
<dbReference type="Gene3D" id="1.10.3720.10">
    <property type="entry name" value="MetI-like"/>
    <property type="match status" value="1"/>
</dbReference>
<feature type="transmembrane region" description="Helical" evidence="5">
    <location>
        <begin position="137"/>
        <end position="161"/>
    </location>
</feature>
<dbReference type="GO" id="GO:0055085">
    <property type="term" value="P:transmembrane transport"/>
    <property type="evidence" value="ECO:0007669"/>
    <property type="project" value="InterPro"/>
</dbReference>
<reference evidence="7" key="1">
    <citation type="journal article" date="2020" name="bioRxiv">
        <title>A rank-normalized archaeal taxonomy based on genome phylogeny resolves widespread incomplete and uneven classifications.</title>
        <authorList>
            <person name="Rinke C."/>
            <person name="Chuvochina M."/>
            <person name="Mussig A.J."/>
            <person name="Chaumeil P.-A."/>
            <person name="Waite D.W."/>
            <person name="Whitman W.B."/>
            <person name="Parks D.H."/>
            <person name="Hugenholtz P."/>
        </authorList>
    </citation>
    <scope>NUCLEOTIDE SEQUENCE</scope>
    <source>
        <strain evidence="7">UBA8834</strain>
    </source>
</reference>
<dbReference type="PANTHER" id="PTHR43879">
    <property type="entry name" value="ABC TRANSPORTER PERMEASE PROTEIN"/>
    <property type="match status" value="1"/>
</dbReference>
<feature type="transmembrane region" description="Helical" evidence="5">
    <location>
        <begin position="105"/>
        <end position="125"/>
    </location>
</feature>
<dbReference type="PANTHER" id="PTHR43879:SF1">
    <property type="entry name" value="GLUCOSE IMPORT SYSTEM PERMEASE PROTEIN GLCU"/>
    <property type="match status" value="1"/>
</dbReference>
<name>A0A832WJD2_PYRHR</name>
<keyword evidence="3 5" id="KW-1133">Transmembrane helix</keyword>
<proteinExistence type="inferred from homology"/>
<evidence type="ECO:0000256" key="5">
    <source>
        <dbReference type="RuleBase" id="RU363032"/>
    </source>
</evidence>
<organism evidence="7 8">
    <name type="scientific">Pyrococcus horikoshii</name>
    <dbReference type="NCBI Taxonomy" id="53953"/>
    <lineage>
        <taxon>Archaea</taxon>
        <taxon>Methanobacteriati</taxon>
        <taxon>Methanobacteriota</taxon>
        <taxon>Thermococci</taxon>
        <taxon>Thermococcales</taxon>
        <taxon>Thermococcaceae</taxon>
        <taxon>Pyrococcus</taxon>
    </lineage>
</organism>
<evidence type="ECO:0000256" key="4">
    <source>
        <dbReference type="ARBA" id="ARBA00023136"/>
    </source>
</evidence>
<evidence type="ECO:0000259" key="6">
    <source>
        <dbReference type="PROSITE" id="PS50928"/>
    </source>
</evidence>
<dbReference type="RefSeq" id="WP_010885303.1">
    <property type="nucleotide sequence ID" value="NZ_DUJN01000002.1"/>
</dbReference>
<comment type="caution">
    <text evidence="7">The sequence shown here is derived from an EMBL/GenBank/DDBJ whole genome shotgun (WGS) entry which is preliminary data.</text>
</comment>
<feature type="transmembrane region" description="Helical" evidence="5">
    <location>
        <begin position="72"/>
        <end position="93"/>
    </location>
</feature>
<gene>
    <name evidence="7" type="ORF">HA331_00370</name>
</gene>
<dbReference type="GO" id="GO:0005886">
    <property type="term" value="C:plasma membrane"/>
    <property type="evidence" value="ECO:0007669"/>
    <property type="project" value="UniProtKB-SubCell"/>
</dbReference>
<evidence type="ECO:0000313" key="8">
    <source>
        <dbReference type="Proteomes" id="UP000617544"/>
    </source>
</evidence>
<evidence type="ECO:0000256" key="2">
    <source>
        <dbReference type="ARBA" id="ARBA00022692"/>
    </source>
</evidence>
<dbReference type="CDD" id="cd06261">
    <property type="entry name" value="TM_PBP2"/>
    <property type="match status" value="1"/>
</dbReference>
<keyword evidence="5" id="KW-0813">Transport</keyword>
<dbReference type="SMR" id="A0A832WJD2"/>
<comment type="subcellular location">
    <subcellularLocation>
        <location evidence="5">Cell membrane</location>
        <topology evidence="5">Multi-pass membrane protein</topology>
    </subcellularLocation>
    <subcellularLocation>
        <location evidence="1">Membrane</location>
        <topology evidence="1">Multi-pass membrane protein</topology>
    </subcellularLocation>
</comment>
<protein>
    <submittedName>
        <fullName evidence="7">Carbohydrate ABC transporter permease</fullName>
    </submittedName>
</protein>